<keyword evidence="4" id="KW-1185">Reference proteome</keyword>
<dbReference type="Proteomes" id="UP000006034">
    <property type="component" value="Unassembled WGS sequence"/>
</dbReference>
<dbReference type="PANTHER" id="PTHR40114">
    <property type="entry name" value="SLR0698 PROTEIN"/>
    <property type="match status" value="1"/>
</dbReference>
<feature type="domain" description="CYTH" evidence="2">
    <location>
        <begin position="2"/>
        <end position="147"/>
    </location>
</feature>
<sequence>MNVEIERKFLVKSEAWRGLAEGVRFRQGYLQTHPCTVRVRTEGERGVLTIKGQTRGFSREEFEYEIPRGDADRMLDTLALPSLIDKIRYKIPYQGFVWEVDEFLGDNAGLVVAEIELSDEGQAFERPGWIGEEVTGDRRYANSALASRPFCMW</sequence>
<gene>
    <name evidence="3" type="ORF">HMPREF0179_01806</name>
</gene>
<dbReference type="PROSITE" id="PS51707">
    <property type="entry name" value="CYTH"/>
    <property type="match status" value="1"/>
</dbReference>
<evidence type="ECO:0000259" key="2">
    <source>
        <dbReference type="PROSITE" id="PS51707"/>
    </source>
</evidence>
<comment type="caution">
    <text evidence="3">The sequence shown here is derived from an EMBL/GenBank/DDBJ whole genome shotgun (WGS) entry which is preliminary data.</text>
</comment>
<dbReference type="GeneID" id="78087485"/>
<feature type="active site" description="Proton acceptor" evidence="1">
    <location>
        <position position="29"/>
    </location>
</feature>
<dbReference type="InterPro" id="IPR023577">
    <property type="entry name" value="CYTH_domain"/>
</dbReference>
<protein>
    <submittedName>
        <fullName evidence="3">Adenylate cyclase</fullName>
    </submittedName>
</protein>
<dbReference type="PIRSF" id="PIRSF016487">
    <property type="entry name" value="CYTH_UCP016487"/>
    <property type="match status" value="1"/>
</dbReference>
<dbReference type="EMBL" id="ADCP02000003">
    <property type="protein sequence ID" value="EFV44465.1"/>
    <property type="molecule type" value="Genomic_DNA"/>
</dbReference>
<reference evidence="3 4" key="1">
    <citation type="submission" date="2010-10" db="EMBL/GenBank/DDBJ databases">
        <authorList>
            <consortium name="The Broad Institute Genome Sequencing Platform"/>
            <person name="Ward D."/>
            <person name="Earl A."/>
            <person name="Feldgarden M."/>
            <person name="Young S.K."/>
            <person name="Gargeya S."/>
            <person name="Zeng Q."/>
            <person name="Alvarado L."/>
            <person name="Berlin A."/>
            <person name="Bochicchio J."/>
            <person name="Chapman S.B."/>
            <person name="Chen Z."/>
            <person name="Freedman E."/>
            <person name="Gellesch M."/>
            <person name="Goldberg J."/>
            <person name="Griggs A."/>
            <person name="Gujja S."/>
            <person name="Heilman E."/>
            <person name="Heiman D."/>
            <person name="Howarth C."/>
            <person name="Mehta T."/>
            <person name="Neiman D."/>
            <person name="Pearson M."/>
            <person name="Roberts A."/>
            <person name="Saif S."/>
            <person name="Shea T."/>
            <person name="Shenoy N."/>
            <person name="Sisk P."/>
            <person name="Stolte C."/>
            <person name="Sykes S."/>
            <person name="White J."/>
            <person name="Yandava C."/>
            <person name="Allen-Vercoe E."/>
            <person name="Sibley C."/>
            <person name="Ambrose C.E."/>
            <person name="Strauss J."/>
            <person name="Daigneault M."/>
            <person name="Haas B."/>
            <person name="Nusbaum C."/>
            <person name="Birren B."/>
        </authorList>
    </citation>
    <scope>NUCLEOTIDE SEQUENCE [LARGE SCALE GENOMIC DNA]</scope>
    <source>
        <strain evidence="3 4">3_1_6</strain>
    </source>
</reference>
<dbReference type="eggNOG" id="COG2954">
    <property type="taxonomic scope" value="Bacteria"/>
</dbReference>
<dbReference type="SMART" id="SM01118">
    <property type="entry name" value="CYTH"/>
    <property type="match status" value="1"/>
</dbReference>
<dbReference type="Pfam" id="PF01928">
    <property type="entry name" value="CYTH"/>
    <property type="match status" value="1"/>
</dbReference>
<dbReference type="SUPFAM" id="SSF55154">
    <property type="entry name" value="CYTH-like phosphatases"/>
    <property type="match status" value="1"/>
</dbReference>
<proteinExistence type="predicted"/>
<evidence type="ECO:0000313" key="3">
    <source>
        <dbReference type="EMBL" id="EFV44465.1"/>
    </source>
</evidence>
<dbReference type="RefSeq" id="WP_005027399.1">
    <property type="nucleotide sequence ID" value="NZ_KE150240.1"/>
</dbReference>
<dbReference type="InterPro" id="IPR033469">
    <property type="entry name" value="CYTH-like_dom_sf"/>
</dbReference>
<accession>E5Y6J3</accession>
<evidence type="ECO:0000256" key="1">
    <source>
        <dbReference type="PIRSR" id="PIRSR016487-1"/>
    </source>
</evidence>
<reference evidence="3 4" key="2">
    <citation type="submission" date="2013-04" db="EMBL/GenBank/DDBJ databases">
        <title>The Genome Sequence of Bilophila wadsworthia 3_1_6.</title>
        <authorList>
            <consortium name="The Broad Institute Genomics Platform"/>
            <person name="Earl A."/>
            <person name="Ward D."/>
            <person name="Feldgarden M."/>
            <person name="Gevers D."/>
            <person name="Sibley C."/>
            <person name="Strauss J."/>
            <person name="Allen-Vercoe E."/>
            <person name="Walker B."/>
            <person name="Young S."/>
            <person name="Zeng Q."/>
            <person name="Gargeya S."/>
            <person name="Fitzgerald M."/>
            <person name="Haas B."/>
            <person name="Abouelleil A."/>
            <person name="Allen A.W."/>
            <person name="Alvarado L."/>
            <person name="Arachchi H.M."/>
            <person name="Berlin A.M."/>
            <person name="Chapman S.B."/>
            <person name="Gainer-Dewar J."/>
            <person name="Goldberg J."/>
            <person name="Griggs A."/>
            <person name="Gujja S."/>
            <person name="Hansen M."/>
            <person name="Howarth C."/>
            <person name="Imamovic A."/>
            <person name="Ireland A."/>
            <person name="Larimer J."/>
            <person name="McCowan C."/>
            <person name="Murphy C."/>
            <person name="Pearson M."/>
            <person name="Poon T.W."/>
            <person name="Priest M."/>
            <person name="Roberts A."/>
            <person name="Saif S."/>
            <person name="Shea T."/>
            <person name="Sisk P."/>
            <person name="Sykes S."/>
            <person name="Wortman J."/>
            <person name="Nusbaum C."/>
            <person name="Birren B."/>
        </authorList>
    </citation>
    <scope>NUCLEOTIDE SEQUENCE [LARGE SCALE GENOMIC DNA]</scope>
    <source>
        <strain evidence="3 4">3_1_6</strain>
    </source>
</reference>
<dbReference type="InterPro" id="IPR012042">
    <property type="entry name" value="NeuTTM/CthTTM-like"/>
</dbReference>
<dbReference type="HOGENOM" id="CLU_109545_1_0_7"/>
<dbReference type="AlphaFoldDB" id="E5Y6J3"/>
<dbReference type="STRING" id="563192.HMPREF0179_01806"/>
<dbReference type="Gene3D" id="2.40.320.10">
    <property type="entry name" value="Hypothetical Protein Pfu-838710-001"/>
    <property type="match status" value="1"/>
</dbReference>
<dbReference type="PANTHER" id="PTHR40114:SF1">
    <property type="entry name" value="SLR0698 PROTEIN"/>
    <property type="match status" value="1"/>
</dbReference>
<dbReference type="OrthoDB" id="9805588at2"/>
<evidence type="ECO:0000313" key="4">
    <source>
        <dbReference type="Proteomes" id="UP000006034"/>
    </source>
</evidence>
<name>E5Y6J3_BILW3</name>
<organism evidence="3 4">
    <name type="scientific">Bilophila wadsworthia (strain 3_1_6)</name>
    <dbReference type="NCBI Taxonomy" id="563192"/>
    <lineage>
        <taxon>Bacteria</taxon>
        <taxon>Pseudomonadati</taxon>
        <taxon>Thermodesulfobacteriota</taxon>
        <taxon>Desulfovibrionia</taxon>
        <taxon>Desulfovibrionales</taxon>
        <taxon>Desulfovibrionaceae</taxon>
        <taxon>Bilophila</taxon>
    </lineage>
</organism>
<dbReference type="CDD" id="cd07891">
    <property type="entry name" value="CYTH-like_CthTTM-like_1"/>
    <property type="match status" value="1"/>
</dbReference>